<organism evidence="1 2">
    <name type="scientific">Plasmodium falciparum RAJ116</name>
    <dbReference type="NCBI Taxonomy" id="580058"/>
    <lineage>
        <taxon>Eukaryota</taxon>
        <taxon>Sar</taxon>
        <taxon>Alveolata</taxon>
        <taxon>Apicomplexa</taxon>
        <taxon>Aconoidasida</taxon>
        <taxon>Haemosporida</taxon>
        <taxon>Plasmodiidae</taxon>
        <taxon>Plasmodium</taxon>
        <taxon>Plasmodium (Laverania)</taxon>
    </lineage>
</organism>
<gene>
    <name evidence="1" type="ORF">PFLG_00980</name>
</gene>
<proteinExistence type="predicted"/>
<evidence type="ECO:0000313" key="1">
    <source>
        <dbReference type="EMBL" id="KNC35892.1"/>
    </source>
</evidence>
<reference evidence="2" key="1">
    <citation type="submission" date="2015-07" db="EMBL/GenBank/DDBJ databases">
        <title>Annotation of Plasmodium falciparum RAJ116.</title>
        <authorList>
            <consortium name="The Broad Institute Genome Sequencing Platform"/>
            <person name="Volkman S.K."/>
            <person name="Neafsey D.E."/>
            <person name="Dash A.P."/>
            <person name="Chitnis C.E."/>
            <person name="Hartl D.L."/>
            <person name="Young S.K."/>
            <person name="Zeng Q."/>
            <person name="Koehrsen M."/>
            <person name="Alvarado L."/>
            <person name="Berlin A."/>
            <person name="Borenstein D."/>
            <person name="Chapman S.B."/>
            <person name="Chen Z."/>
            <person name="Engels R."/>
            <person name="Freedman E."/>
            <person name="Gellesch M."/>
            <person name="Goldberg J."/>
            <person name="Griggs A."/>
            <person name="Gujja S."/>
            <person name="Heilman E.R."/>
            <person name="Heiman D.I."/>
            <person name="Howarth C."/>
            <person name="Jen D."/>
            <person name="Larson L."/>
            <person name="Mehta T."/>
            <person name="Neiman D."/>
            <person name="Park D."/>
            <person name="Pearson M."/>
            <person name="Roberts A."/>
            <person name="Saif S."/>
            <person name="Shea T."/>
            <person name="Shenoy N."/>
            <person name="Sisk P."/>
            <person name="Stolte C."/>
            <person name="Sykes S."/>
            <person name="Walk T."/>
            <person name="White J."/>
            <person name="Yandava C."/>
            <person name="Haas B."/>
            <person name="Henn M.R."/>
            <person name="Nusbaum C."/>
            <person name="Birren B."/>
        </authorList>
    </citation>
    <scope>NUCLEOTIDE SEQUENCE [LARGE SCALE GENOMIC DNA]</scope>
    <source>
        <strain evidence="2">RAJ116</strain>
    </source>
</reference>
<protein>
    <submittedName>
        <fullName evidence="1">Uncharacterized protein</fullName>
    </submittedName>
</protein>
<dbReference type="OrthoDB" id="1902587at2759"/>
<name>A0A0L0CUG5_PLAFA</name>
<dbReference type="EMBL" id="GG663947">
    <property type="protein sequence ID" value="KNC35892.1"/>
    <property type="molecule type" value="Genomic_DNA"/>
</dbReference>
<reference evidence="2" key="2">
    <citation type="submission" date="2015-07" db="EMBL/GenBank/DDBJ databases">
        <title>The genome sequence of Plasmodium falciparum RAJ116.</title>
        <authorList>
            <consortium name="The Broad Institute Genome Sequencing Platform"/>
            <person name="Volkman S.K."/>
            <person name="Neafsey D.E."/>
            <person name="Dash A.P."/>
            <person name="Chitnis C.E."/>
            <person name="Hartl D.L."/>
            <person name="Young S.K."/>
            <person name="Kodira C.D."/>
            <person name="Zeng Q."/>
            <person name="Koehrsen M."/>
            <person name="Godfrey P."/>
            <person name="Alvarado L."/>
            <person name="Berlin A."/>
            <person name="Borenstein D."/>
            <person name="Chen Z."/>
            <person name="Engels R."/>
            <person name="Freedman E."/>
            <person name="Gellesch M."/>
            <person name="Goldberg J."/>
            <person name="Griggs A."/>
            <person name="Gujja S."/>
            <person name="Heiman D."/>
            <person name="Hepburn T."/>
            <person name="Howarth C."/>
            <person name="Jen D."/>
            <person name="Larson L."/>
            <person name="Lewis B."/>
            <person name="Mehta T."/>
            <person name="Park D."/>
            <person name="Pearson M."/>
            <person name="Roberts A."/>
            <person name="Saif S."/>
            <person name="Shea T."/>
            <person name="Shenoy N."/>
            <person name="Sisk P."/>
            <person name="Stolte C."/>
            <person name="Sykes S."/>
            <person name="Walk T."/>
            <person name="White J."/>
            <person name="Yandava C."/>
            <person name="Wirth D.F."/>
            <person name="Nusbaum C."/>
            <person name="Birren B."/>
        </authorList>
    </citation>
    <scope>NUCLEOTIDE SEQUENCE [LARGE SCALE GENOMIC DNA]</scope>
    <source>
        <strain evidence="2">RAJ116</strain>
    </source>
</reference>
<sequence>MMKCTYIYFFTFYIFTLVICNKETYITLNEYEKKNNFSVRVLKESSLNCGLEMDDEAEIEMRTFSPGVNIMPQILSVSHNIKFIKDYQFGYAKQKFKVGDHNIAPLNKGLRGMCIGELRRIGISIGNIGKIYYEITLINYTKKYVPQNAEL</sequence>
<accession>A0A0L0CUG5</accession>
<dbReference type="Proteomes" id="UP000054566">
    <property type="component" value="Unassembled WGS sequence"/>
</dbReference>
<evidence type="ECO:0000313" key="2">
    <source>
        <dbReference type="Proteomes" id="UP000054566"/>
    </source>
</evidence>
<dbReference type="AlphaFoldDB" id="A0A0L0CUG5"/>